<keyword evidence="1" id="KW-0472">Membrane</keyword>
<keyword evidence="1" id="KW-1133">Transmembrane helix</keyword>
<evidence type="ECO:0000256" key="1">
    <source>
        <dbReference type="SAM" id="Phobius"/>
    </source>
</evidence>
<protein>
    <submittedName>
        <fullName evidence="2">Uncharacterized protein</fullName>
    </submittedName>
</protein>
<evidence type="ECO:0000313" key="3">
    <source>
        <dbReference type="Proteomes" id="UP001500604"/>
    </source>
</evidence>
<keyword evidence="3" id="KW-1185">Reference proteome</keyword>
<feature type="transmembrane region" description="Helical" evidence="1">
    <location>
        <begin position="7"/>
        <end position="24"/>
    </location>
</feature>
<accession>A0ABP8V8J1</accession>
<keyword evidence="1" id="KW-0812">Transmembrane</keyword>
<proteinExistence type="predicted"/>
<dbReference type="Proteomes" id="UP001500604">
    <property type="component" value="Unassembled WGS sequence"/>
</dbReference>
<comment type="caution">
    <text evidence="2">The sequence shown here is derived from an EMBL/GenBank/DDBJ whole genome shotgun (WGS) entry which is preliminary data.</text>
</comment>
<gene>
    <name evidence="2" type="ORF">GCM10023116_48620</name>
</gene>
<sequence length="207" mass="23245">MKTRITGFLVLQVMMVAGWLFLLPEPVPDVSSLSIERAHTAVAEGEPLDVAFNWTTVAQEAGVSTEEAERAYQQLMSRQQAYDNVIAFFNGETTNAEQVMTDINTMAERAEISAGESLFLKLAWLNQTESDTDVLKEKAARLIEDSVQAGAQQRQDPTDNPQFQEYKTLEAELVKDVMAMEQFPGGQSRSRYLAMKLQELRENVYAQ</sequence>
<dbReference type="EMBL" id="BAABFL010000478">
    <property type="protein sequence ID" value="GAA4652578.1"/>
    <property type="molecule type" value="Genomic_DNA"/>
</dbReference>
<evidence type="ECO:0000313" key="2">
    <source>
        <dbReference type="EMBL" id="GAA4652578.1"/>
    </source>
</evidence>
<reference evidence="3" key="1">
    <citation type="journal article" date="2019" name="Int. J. Syst. Evol. Microbiol.">
        <title>The Global Catalogue of Microorganisms (GCM) 10K type strain sequencing project: providing services to taxonomists for standard genome sequencing and annotation.</title>
        <authorList>
            <consortium name="The Broad Institute Genomics Platform"/>
            <consortium name="The Broad Institute Genome Sequencing Center for Infectious Disease"/>
            <person name="Wu L."/>
            <person name="Ma J."/>
        </authorList>
    </citation>
    <scope>NUCLEOTIDE SEQUENCE [LARGE SCALE GENOMIC DNA]</scope>
    <source>
        <strain evidence="3">JCM 17805</strain>
    </source>
</reference>
<organism evidence="2 3">
    <name type="scientific">Kistimonas scapharcae</name>
    <dbReference type="NCBI Taxonomy" id="1036133"/>
    <lineage>
        <taxon>Bacteria</taxon>
        <taxon>Pseudomonadati</taxon>
        <taxon>Pseudomonadota</taxon>
        <taxon>Gammaproteobacteria</taxon>
        <taxon>Oceanospirillales</taxon>
        <taxon>Endozoicomonadaceae</taxon>
        <taxon>Kistimonas</taxon>
    </lineage>
</organism>
<name>A0ABP8V8J1_9GAMM</name>
<dbReference type="RefSeq" id="WP_345199172.1">
    <property type="nucleotide sequence ID" value="NZ_BAABFL010000478.1"/>
</dbReference>